<accession>A0ACC9CWJ8</accession>
<dbReference type="Proteomes" id="UP000220959">
    <property type="component" value="Unassembled WGS sequence"/>
</dbReference>
<protein>
    <submittedName>
        <fullName evidence="1">ABC transporter substrate-binding protein</fullName>
    </submittedName>
</protein>
<name>A0ACC9CWJ8_9FIRM</name>
<comment type="caution">
    <text evidence="1">The sequence shown here is derived from an EMBL/GenBank/DDBJ whole genome shotgun (WGS) entry which is preliminary data.</text>
</comment>
<dbReference type="EMBL" id="NMTR01000021">
    <property type="protein sequence ID" value="PDX60150.1"/>
    <property type="molecule type" value="Genomic_DNA"/>
</dbReference>
<reference evidence="1 2" key="1">
    <citation type="journal article" date="2017" name="Front. Microbiol.">
        <title>New Insights into the Diversity of the Genus Faecalibacterium.</title>
        <authorList>
            <person name="Benevides L."/>
            <person name="Burman S."/>
            <person name="Martin R."/>
            <person name="Robert V."/>
            <person name="Thomas M."/>
            <person name="Miquel S."/>
            <person name="Chain F."/>
            <person name="Sokol H."/>
            <person name="Bermudez-Humaran L.G."/>
            <person name="Morrison M."/>
            <person name="Langella P."/>
            <person name="Azevedo V.A."/>
            <person name="Chatel J.M."/>
            <person name="Soares S."/>
        </authorList>
    </citation>
    <scope>NUCLEOTIDE SEQUENCE [LARGE SCALE GENOMIC DNA]</scope>
    <source>
        <strain evidence="2">CNCM I-4541</strain>
    </source>
</reference>
<evidence type="ECO:0000313" key="2">
    <source>
        <dbReference type="Proteomes" id="UP000220959"/>
    </source>
</evidence>
<proteinExistence type="predicted"/>
<gene>
    <name evidence="1" type="ORF">CGS49_08990</name>
</gene>
<evidence type="ECO:0000313" key="1">
    <source>
        <dbReference type="EMBL" id="PDX60150.1"/>
    </source>
</evidence>
<keyword evidence="2" id="KW-1185">Reference proteome</keyword>
<organism evidence="1 2">
    <name type="scientific">Faecalibacterium langellae</name>
    <dbReference type="NCBI Taxonomy" id="3435293"/>
    <lineage>
        <taxon>Bacteria</taxon>
        <taxon>Bacillati</taxon>
        <taxon>Bacillota</taxon>
        <taxon>Clostridia</taxon>
        <taxon>Eubacteriales</taxon>
        <taxon>Oscillospiraceae</taxon>
        <taxon>Faecalibacterium</taxon>
    </lineage>
</organism>
<sequence>MTHSISRRQFLKGSGAAALSVAAAGLLSSCGGSSTDGGSSAGDSSTYTVLYSRQPATLNYLICSADPDLYHGTQCIDTLVEYDSRGKIREGLATSWEWDADTLTWTFHLRDENWVDSNGEVLGPVTAQDFVDALAYVLNPDYASATASLVTGYVAGAEEYFNYHVYSSRAASGTVDEDGTSYAMAADGTVTVTAADGTAASYPAVEFDAVGVKAVDDHTLTYTLNFDFPGFLSLLSYTPYEPAYGPLLEEYGDQFCTSAETACSCGAFYLAEYVPLESWVMKKNPENYDKDSVYIDTIRYIYNQEELISGPEMVKRGEIDQATISSDILDSWLADDTTKDMVSMERPETGKSYFYIFNFLPYKHEFTNWTVSGVDAEYEPDNWVKAINCTSFRKAFLYAINPSVTLAVTAPEGYDNYKLHTITPPSFCANSQGVDYTECGGLANLSDFFDEAKAKEYRDAAVEELTAAGATFPIKVQYPYNPAVVDWDKQCQVFKQQVEGVLNDGFDFINIIITQGPSDNFLNAVRRVGAYELMSYYWGADYSDPETESDPFYQAPGERGTCYAFLRTGVEDGIVTGETADCVLQYMSMIENAKTITDDLDARYEAFADAEAYLIENALVIPLGMPVPPYIATRLNLWEGQYAPTGLSSNRLKGVHILDHYVSMDEYNANRDAR</sequence>